<name>M7NPF8_PNEMU</name>
<keyword evidence="8 9" id="KW-0496">Mitochondrion</keyword>
<keyword evidence="7 9" id="KW-0411">Iron-sulfur</keyword>
<dbReference type="Proteomes" id="UP000011958">
    <property type="component" value="Unassembled WGS sequence"/>
</dbReference>
<keyword evidence="5 9" id="KW-0479">Metal-binding</keyword>
<comment type="subcellular location">
    <subcellularLocation>
        <location evidence="9">Cytoplasm</location>
    </subcellularLocation>
    <subcellularLocation>
        <location evidence="9">Mitochondrion intermembrane space</location>
    </subcellularLocation>
</comment>
<dbReference type="GeneID" id="19896178"/>
<sequence length="303" mass="34999">MGSDPEKQDKSLSNTYKDGESLLSSFFPGKIEDFLLTQNKTTQNNILILLPNNFSINKDLSIDTKNYRADICYINDIYTGSKVLEKELYECFFLISTEQKSLNEFILILNPLLMSIKYEKGGRIRIENSERRNQVRQEAILQGWNVNLENEELIFLRPIIPENAVPLPKKKTNLKKNNYNIKFDNIELINEDDLLEPSDLIPPTYENNFCNNQSIKKKKRCKNCTCGLKQDETEITEKIDKMTIHLLKEHELGDIDFIKASNIISNCGNCYLGDAFRCSKCPYFGMPAFKPGEKIQLKLNDLE</sequence>
<dbReference type="GO" id="GO:0051539">
    <property type="term" value="F:4 iron, 4 sulfur cluster binding"/>
    <property type="evidence" value="ECO:0007669"/>
    <property type="project" value="UniProtKB-KW"/>
</dbReference>
<feature type="binding site" evidence="9">
    <location>
        <position position="270"/>
    </location>
    <ligand>
        <name>[4Fe-4S] cluster</name>
        <dbReference type="ChEBI" id="CHEBI:49883"/>
    </ligand>
</feature>
<evidence type="ECO:0000259" key="10">
    <source>
        <dbReference type="Pfam" id="PF05093"/>
    </source>
</evidence>
<keyword evidence="3 9" id="KW-0004">4Fe-4S</keyword>
<feature type="region of interest" description="Fe-S binding site B" evidence="9">
    <location>
        <begin position="267"/>
        <end position="281"/>
    </location>
</feature>
<dbReference type="InterPro" id="IPR046408">
    <property type="entry name" value="CIAPIN1"/>
</dbReference>
<comment type="similarity">
    <text evidence="2 9">Belongs to the anamorsin family.</text>
</comment>
<feature type="short sequence motif" description="Cx2C motif 2" evidence="9">
    <location>
        <begin position="278"/>
        <end position="281"/>
    </location>
</feature>
<feature type="short sequence motif" description="Cx2C motif 1" evidence="9">
    <location>
        <begin position="267"/>
        <end position="270"/>
    </location>
</feature>
<evidence type="ECO:0000256" key="4">
    <source>
        <dbReference type="ARBA" id="ARBA00022490"/>
    </source>
</evidence>
<protein>
    <recommendedName>
        <fullName evidence="10">Anamorsin C-terminal domain-containing protein</fullName>
    </recommendedName>
</protein>
<dbReference type="VEuPathDB" id="FungiDB:PNEG_02485"/>
<evidence type="ECO:0000256" key="9">
    <source>
        <dbReference type="HAMAP-Rule" id="MF_03115"/>
    </source>
</evidence>
<proteinExistence type="inferred from homology"/>
<evidence type="ECO:0000313" key="12">
    <source>
        <dbReference type="Proteomes" id="UP000011958"/>
    </source>
</evidence>
<evidence type="ECO:0000256" key="2">
    <source>
        <dbReference type="ARBA" id="ARBA00008169"/>
    </source>
</evidence>
<dbReference type="HAMAP" id="MF_03115">
    <property type="entry name" value="Anamorsin"/>
    <property type="match status" value="1"/>
</dbReference>
<dbReference type="eggNOG" id="KOG4020">
    <property type="taxonomic scope" value="Eukaryota"/>
</dbReference>
<feature type="binding site" evidence="9">
    <location>
        <position position="226"/>
    </location>
    <ligand>
        <name>[2Fe-2S] cluster</name>
        <dbReference type="ChEBI" id="CHEBI:190135"/>
    </ligand>
</feature>
<dbReference type="GO" id="GO:0005758">
    <property type="term" value="C:mitochondrial intermembrane space"/>
    <property type="evidence" value="ECO:0007669"/>
    <property type="project" value="UniProtKB-SubCell"/>
</dbReference>
<dbReference type="InterPro" id="IPR007785">
    <property type="entry name" value="Anamorsin"/>
</dbReference>
<dbReference type="RefSeq" id="XP_007874494.1">
    <property type="nucleotide sequence ID" value="XM_007876303.1"/>
</dbReference>
<evidence type="ECO:0000256" key="6">
    <source>
        <dbReference type="ARBA" id="ARBA00023004"/>
    </source>
</evidence>
<gene>
    <name evidence="11" type="ORF">PNEG_02485</name>
</gene>
<feature type="region of interest" description="Fe-S binding site A" evidence="9">
    <location>
        <begin position="210"/>
        <end position="226"/>
    </location>
</feature>
<dbReference type="PANTHER" id="PTHR13273:SF14">
    <property type="entry name" value="ANAMORSIN"/>
    <property type="match status" value="1"/>
</dbReference>
<evidence type="ECO:0000256" key="3">
    <source>
        <dbReference type="ARBA" id="ARBA00022485"/>
    </source>
</evidence>
<feature type="binding site" evidence="9">
    <location>
        <position position="221"/>
    </location>
    <ligand>
        <name>[2Fe-2S] cluster</name>
        <dbReference type="ChEBI" id="CHEBI:190135"/>
    </ligand>
</feature>
<keyword evidence="4 9" id="KW-0963">Cytoplasm</keyword>
<dbReference type="GO" id="GO:0009055">
    <property type="term" value="F:electron transfer activity"/>
    <property type="evidence" value="ECO:0007669"/>
    <property type="project" value="UniProtKB-UniRule"/>
</dbReference>
<evidence type="ECO:0000313" key="11">
    <source>
        <dbReference type="EMBL" id="EMR09142.1"/>
    </source>
</evidence>
<evidence type="ECO:0000256" key="8">
    <source>
        <dbReference type="ARBA" id="ARBA00023128"/>
    </source>
</evidence>
<dbReference type="GO" id="GO:0046872">
    <property type="term" value="F:metal ion binding"/>
    <property type="evidence" value="ECO:0007669"/>
    <property type="project" value="UniProtKB-KW"/>
</dbReference>
<comment type="caution">
    <text evidence="9">Lacks conserved residue(s) required for the propagation of feature annotation.</text>
</comment>
<comment type="domain">
    <text evidence="9">The C-terminal domain binds 2 Fe-S clusters but is otherwise mostly in an intrinsically disordered conformation.</text>
</comment>
<dbReference type="GO" id="GO:0016226">
    <property type="term" value="P:iron-sulfur cluster assembly"/>
    <property type="evidence" value="ECO:0007669"/>
    <property type="project" value="UniProtKB-UniRule"/>
</dbReference>
<keyword evidence="9" id="KW-0001">2Fe-2S</keyword>
<comment type="caution">
    <text evidence="11">The sequence shown here is derived from an EMBL/GenBank/DDBJ whole genome shotgun (WGS) entry which is preliminary data.</text>
</comment>
<evidence type="ECO:0000256" key="5">
    <source>
        <dbReference type="ARBA" id="ARBA00022723"/>
    </source>
</evidence>
<dbReference type="GO" id="GO:0051537">
    <property type="term" value="F:2 iron, 2 sulfur cluster binding"/>
    <property type="evidence" value="ECO:0007669"/>
    <property type="project" value="UniProtKB-UniRule"/>
</dbReference>
<feature type="binding site" evidence="9">
    <location>
        <position position="281"/>
    </location>
    <ligand>
        <name>[4Fe-4S] cluster</name>
        <dbReference type="ChEBI" id="CHEBI:49883"/>
    </ligand>
</feature>
<organism evidence="11 12">
    <name type="scientific">Pneumocystis murina (strain B123)</name>
    <name type="common">Mouse pneumocystis pneumonia agent</name>
    <name type="synonym">Pneumocystis carinii f. sp. muris</name>
    <dbReference type="NCBI Taxonomy" id="1069680"/>
    <lineage>
        <taxon>Eukaryota</taxon>
        <taxon>Fungi</taxon>
        <taxon>Dikarya</taxon>
        <taxon>Ascomycota</taxon>
        <taxon>Taphrinomycotina</taxon>
        <taxon>Pneumocystomycetes</taxon>
        <taxon>Pneumocystaceae</taxon>
        <taxon>Pneumocystis</taxon>
    </lineage>
</organism>
<dbReference type="PANTHER" id="PTHR13273">
    <property type="entry name" value="ANAMORSIN"/>
    <property type="match status" value="1"/>
</dbReference>
<comment type="domain">
    <text evidence="9">The twin Cx2C motifs are involved in the recognition by the mitochondrial MIA40-ERV1 disulfide relay system. The formation of 2 disulfide bonds in the Cx2C motifs through dithiol/disulfide exchange reactions effectively traps the protein in the mitochondrial intermembrane space.</text>
</comment>
<dbReference type="Pfam" id="PF05093">
    <property type="entry name" value="CIAPIN1"/>
    <property type="match status" value="1"/>
</dbReference>
<dbReference type="EMBL" id="AFWA02000011">
    <property type="protein sequence ID" value="EMR09142.1"/>
    <property type="molecule type" value="Genomic_DNA"/>
</dbReference>
<comment type="cofactor">
    <cofactor evidence="1 9">
        <name>[4Fe-4S] cluster</name>
        <dbReference type="ChEBI" id="CHEBI:49883"/>
    </cofactor>
</comment>
<comment type="domain">
    <text evidence="9">The N-terminal domain has structural similarity with S-adenosyl-L-methionine-dependent methyltransferases, but does not bind S-adenosyl-L-methionine. It is required for correct assembly of the 2 Fe-S clusters.</text>
</comment>
<dbReference type="STRING" id="1069680.M7NPF8"/>
<dbReference type="HOGENOM" id="CLU_918662_0_0_1"/>
<dbReference type="AlphaFoldDB" id="M7NPF8"/>
<feature type="binding site" evidence="9">
    <location>
        <position position="278"/>
    </location>
    <ligand>
        <name>[4Fe-4S] cluster</name>
        <dbReference type="ChEBI" id="CHEBI:49883"/>
    </ligand>
</feature>
<evidence type="ECO:0000256" key="1">
    <source>
        <dbReference type="ARBA" id="ARBA00001966"/>
    </source>
</evidence>
<keyword evidence="6 9" id="KW-0408">Iron</keyword>
<feature type="binding site" evidence="9">
    <location>
        <position position="224"/>
    </location>
    <ligand>
        <name>[2Fe-2S] cluster</name>
        <dbReference type="ChEBI" id="CHEBI:190135"/>
    </ligand>
</feature>
<feature type="binding site" evidence="9">
    <location>
        <position position="210"/>
    </location>
    <ligand>
        <name>[2Fe-2S] cluster</name>
        <dbReference type="ChEBI" id="CHEBI:190135"/>
    </ligand>
</feature>
<feature type="domain" description="Anamorsin C-terminal" evidence="10">
    <location>
        <begin position="207"/>
        <end position="297"/>
    </location>
</feature>
<comment type="cofactor">
    <cofactor evidence="9">
        <name>[2Fe-2S] cluster</name>
        <dbReference type="ChEBI" id="CHEBI:190135"/>
    </cofactor>
</comment>
<accession>M7NPF8</accession>
<dbReference type="OrthoDB" id="311633at2759"/>
<reference evidence="12" key="1">
    <citation type="journal article" date="2016" name="Nat. Commun.">
        <title>Genome analysis of three Pneumocystis species reveals adaptation mechanisms to life exclusively in mammalian hosts.</title>
        <authorList>
            <person name="Ma L."/>
            <person name="Chen Z."/>
            <person name="Huang D.W."/>
            <person name="Kutty G."/>
            <person name="Ishihara M."/>
            <person name="Wang H."/>
            <person name="Abouelleil A."/>
            <person name="Bishop L."/>
            <person name="Davey E."/>
            <person name="Deng R."/>
            <person name="Deng X."/>
            <person name="Fan L."/>
            <person name="Fantoni G."/>
            <person name="Fitzgerald M."/>
            <person name="Gogineni E."/>
            <person name="Goldberg J.M."/>
            <person name="Handley G."/>
            <person name="Hu X."/>
            <person name="Huber C."/>
            <person name="Jiao X."/>
            <person name="Jones K."/>
            <person name="Levin J.Z."/>
            <person name="Liu Y."/>
            <person name="Macdonald P."/>
            <person name="Melnikov A."/>
            <person name="Raley C."/>
            <person name="Sassi M."/>
            <person name="Sherman B.T."/>
            <person name="Song X."/>
            <person name="Sykes S."/>
            <person name="Tran B."/>
            <person name="Walsh L."/>
            <person name="Xia Y."/>
            <person name="Yang J."/>
            <person name="Young S."/>
            <person name="Zeng Q."/>
            <person name="Zheng X."/>
            <person name="Stephens R."/>
            <person name="Nusbaum C."/>
            <person name="Birren B.W."/>
            <person name="Azadi P."/>
            <person name="Lempicki R.A."/>
            <person name="Cuomo C.A."/>
            <person name="Kovacs J.A."/>
        </authorList>
    </citation>
    <scope>NUCLEOTIDE SEQUENCE [LARGE SCALE GENOMIC DNA]</scope>
    <source>
        <strain evidence="12">B123</strain>
    </source>
</reference>
<feature type="binding site" evidence="9">
    <location>
        <position position="267"/>
    </location>
    <ligand>
        <name>[4Fe-4S] cluster</name>
        <dbReference type="ChEBI" id="CHEBI:49883"/>
    </ligand>
</feature>
<keyword evidence="12" id="KW-1185">Reference proteome</keyword>
<evidence type="ECO:0000256" key="7">
    <source>
        <dbReference type="ARBA" id="ARBA00023014"/>
    </source>
</evidence>